<feature type="transmembrane region" description="Helical" evidence="1">
    <location>
        <begin position="190"/>
        <end position="216"/>
    </location>
</feature>
<gene>
    <name evidence="4" type="ORF">FHS07_001074</name>
</gene>
<sequence length="364" mass="35984">MAAAELRLSLPADPARDAVAAALTDQGFEVAASSDALVASRIATDDGDVVPDRFDVRLSEVPEGTLAVFAPSDDAADPAAPTGDAAAGEAARLVGARLAQQGVLAIAAPAAGSLAPIPAAPLSTGSPDMVGYPGGPGVDAPSAPGAPGASRTNVVAIVALVLGFVVPVAGIVTGAVALSQIKRTGEKGRGLALGGIVAGGVLTLFISTVVIGTLVFSALTVAGGSVDPYAPPEEGGVTVAPDEQAPFDPSALVVGSCLDDLPGGFVAADNVVDCAQPHSYEAFGGFDVADGAYPGDAAIETAALQGCEAAYGGYVGVSYQDSRLDYYYVGPTEQTWAVGDREIFCLLFDPNAEQTVGSLAGSGL</sequence>
<dbReference type="Pfam" id="PF13828">
    <property type="entry name" value="DUF4190"/>
    <property type="match status" value="1"/>
</dbReference>
<feature type="domain" description="Septum formation-related" evidence="3">
    <location>
        <begin position="255"/>
        <end position="355"/>
    </location>
</feature>
<dbReference type="InterPro" id="IPR026004">
    <property type="entry name" value="Septum_form"/>
</dbReference>
<dbReference type="EMBL" id="JACHXY010000001">
    <property type="protein sequence ID" value="MBB3157390.1"/>
    <property type="molecule type" value="Genomic_DNA"/>
</dbReference>
<proteinExistence type="predicted"/>
<evidence type="ECO:0008006" key="6">
    <source>
        <dbReference type="Google" id="ProtNLM"/>
    </source>
</evidence>
<dbReference type="Proteomes" id="UP000543579">
    <property type="component" value="Unassembled WGS sequence"/>
</dbReference>
<keyword evidence="1" id="KW-1133">Transmembrane helix</keyword>
<dbReference type="RefSeq" id="WP_183418812.1">
    <property type="nucleotide sequence ID" value="NZ_JACHXY010000001.1"/>
</dbReference>
<evidence type="ECO:0000256" key="1">
    <source>
        <dbReference type="SAM" id="Phobius"/>
    </source>
</evidence>
<evidence type="ECO:0000313" key="5">
    <source>
        <dbReference type="Proteomes" id="UP000543579"/>
    </source>
</evidence>
<name>A0A7W5GEZ7_9MICO</name>
<evidence type="ECO:0000259" key="3">
    <source>
        <dbReference type="Pfam" id="PF13845"/>
    </source>
</evidence>
<dbReference type="InterPro" id="IPR025241">
    <property type="entry name" value="DUF4190"/>
</dbReference>
<accession>A0A7W5GEZ7</accession>
<feature type="domain" description="DUF4190" evidence="2">
    <location>
        <begin position="155"/>
        <end position="206"/>
    </location>
</feature>
<comment type="caution">
    <text evidence="4">The sequence shown here is derived from an EMBL/GenBank/DDBJ whole genome shotgun (WGS) entry which is preliminary data.</text>
</comment>
<reference evidence="4 5" key="1">
    <citation type="submission" date="2020-08" db="EMBL/GenBank/DDBJ databases">
        <title>Genomic Encyclopedia of Type Strains, Phase III (KMG-III): the genomes of soil and plant-associated and newly described type strains.</title>
        <authorList>
            <person name="Whitman W."/>
        </authorList>
    </citation>
    <scope>NUCLEOTIDE SEQUENCE [LARGE SCALE GENOMIC DNA]</scope>
    <source>
        <strain evidence="4 5">CECT 8356</strain>
    </source>
</reference>
<protein>
    <recommendedName>
        <fullName evidence="6">Septum formation</fullName>
    </recommendedName>
</protein>
<feature type="transmembrane region" description="Helical" evidence="1">
    <location>
        <begin position="154"/>
        <end position="178"/>
    </location>
</feature>
<organism evidence="4 5">
    <name type="scientific">Microbacterium proteolyticum</name>
    <dbReference type="NCBI Taxonomy" id="1572644"/>
    <lineage>
        <taxon>Bacteria</taxon>
        <taxon>Bacillati</taxon>
        <taxon>Actinomycetota</taxon>
        <taxon>Actinomycetes</taxon>
        <taxon>Micrococcales</taxon>
        <taxon>Microbacteriaceae</taxon>
        <taxon>Microbacterium</taxon>
    </lineage>
</organism>
<keyword evidence="1" id="KW-0472">Membrane</keyword>
<dbReference type="AlphaFoldDB" id="A0A7W5GEZ7"/>
<dbReference type="Pfam" id="PF13845">
    <property type="entry name" value="Septum_form"/>
    <property type="match status" value="1"/>
</dbReference>
<evidence type="ECO:0000313" key="4">
    <source>
        <dbReference type="EMBL" id="MBB3157390.1"/>
    </source>
</evidence>
<keyword evidence="1" id="KW-0812">Transmembrane</keyword>
<evidence type="ECO:0000259" key="2">
    <source>
        <dbReference type="Pfam" id="PF13828"/>
    </source>
</evidence>